<gene>
    <name evidence="1" type="ORF">WKV53_15015</name>
</gene>
<sequence length="129" mass="14655">MSQLFRILGDVSLQPQKRSLAAHQVIETLILPKTTTPTQVLVNPSARPTFPRLDLQEHLIPRNSTHQQVNVIRHNDKVSEQVAFSVEATQRFRHNQGAPRIAKRATPLAGIELRFQVFREAPEILLLLL</sequence>
<organism evidence="1 2">
    <name type="scientific">Luteolibacter soli</name>
    <dbReference type="NCBI Taxonomy" id="3135280"/>
    <lineage>
        <taxon>Bacteria</taxon>
        <taxon>Pseudomonadati</taxon>
        <taxon>Verrucomicrobiota</taxon>
        <taxon>Verrucomicrobiia</taxon>
        <taxon>Verrucomicrobiales</taxon>
        <taxon>Verrucomicrobiaceae</taxon>
        <taxon>Luteolibacter</taxon>
    </lineage>
</organism>
<dbReference type="EMBL" id="JBBUKT010000005">
    <property type="protein sequence ID" value="MEK7951824.1"/>
    <property type="molecule type" value="Genomic_DNA"/>
</dbReference>
<name>A0ABU9AVP6_9BACT</name>
<proteinExistence type="predicted"/>
<accession>A0ABU9AVP6</accession>
<protein>
    <submittedName>
        <fullName evidence="1">Uncharacterized protein</fullName>
    </submittedName>
</protein>
<comment type="caution">
    <text evidence="1">The sequence shown here is derived from an EMBL/GenBank/DDBJ whole genome shotgun (WGS) entry which is preliminary data.</text>
</comment>
<evidence type="ECO:0000313" key="2">
    <source>
        <dbReference type="Proteomes" id="UP001371305"/>
    </source>
</evidence>
<dbReference type="Proteomes" id="UP001371305">
    <property type="component" value="Unassembled WGS sequence"/>
</dbReference>
<keyword evidence="2" id="KW-1185">Reference proteome</keyword>
<reference evidence="1 2" key="1">
    <citation type="submission" date="2024-04" db="EMBL/GenBank/DDBJ databases">
        <title>Luteolibacter sp. isolated from soil.</title>
        <authorList>
            <person name="An J."/>
        </authorList>
    </citation>
    <scope>NUCLEOTIDE SEQUENCE [LARGE SCALE GENOMIC DNA]</scope>
    <source>
        <strain evidence="1 2">Y139</strain>
    </source>
</reference>
<evidence type="ECO:0000313" key="1">
    <source>
        <dbReference type="EMBL" id="MEK7951824.1"/>
    </source>
</evidence>